<dbReference type="Proteomes" id="UP000756860">
    <property type="component" value="Unassembled WGS sequence"/>
</dbReference>
<proteinExistence type="predicted"/>
<evidence type="ECO:0000256" key="1">
    <source>
        <dbReference type="SAM" id="SignalP"/>
    </source>
</evidence>
<keyword evidence="1" id="KW-0732">Signal</keyword>
<keyword evidence="3" id="KW-1185">Reference proteome</keyword>
<evidence type="ECO:0000313" key="3">
    <source>
        <dbReference type="Proteomes" id="UP000756860"/>
    </source>
</evidence>
<evidence type="ECO:0008006" key="4">
    <source>
        <dbReference type="Google" id="ProtNLM"/>
    </source>
</evidence>
<name>A0ABS5SD46_9BACT</name>
<evidence type="ECO:0000313" key="2">
    <source>
        <dbReference type="EMBL" id="MBT0653278.1"/>
    </source>
</evidence>
<gene>
    <name evidence="2" type="ORF">KI810_09440</name>
</gene>
<protein>
    <recommendedName>
        <fullName evidence="4">DUF4402 domain-containing protein</fullName>
    </recommendedName>
</protein>
<dbReference type="EMBL" id="JAHCVK010000003">
    <property type="protein sequence ID" value="MBT0653278.1"/>
    <property type="molecule type" value="Genomic_DNA"/>
</dbReference>
<feature type="signal peptide" evidence="1">
    <location>
        <begin position="1"/>
        <end position="19"/>
    </location>
</feature>
<accession>A0ABS5SD46</accession>
<feature type="chain" id="PRO_5046582347" description="DUF4402 domain-containing protein" evidence="1">
    <location>
        <begin position="20"/>
        <end position="167"/>
    </location>
</feature>
<sequence>MPKRWVSLLFIALCLFGYAASSQGAATTSNLTVNTTVAARASLVLASATINFPDSDPTTVPSIGATENAVNVTARVRTGSASTATLQVLAGGDLTSGSNAITIDNVTWTATGAGFTGGTMNKTTPQAAGSWTGPGVYAGTFSYFLANSWNYATGNYSATITYTLTAP</sequence>
<comment type="caution">
    <text evidence="2">The sequence shown here is derived from an EMBL/GenBank/DDBJ whole genome shotgun (WGS) entry which is preliminary data.</text>
</comment>
<dbReference type="RefSeq" id="WP_214175283.1">
    <property type="nucleotide sequence ID" value="NZ_JAHCVK010000003.1"/>
</dbReference>
<organism evidence="2 3">
    <name type="scientific">Geomobilimonas luticola</name>
    <dbReference type="NCBI Taxonomy" id="1114878"/>
    <lineage>
        <taxon>Bacteria</taxon>
        <taxon>Pseudomonadati</taxon>
        <taxon>Thermodesulfobacteriota</taxon>
        <taxon>Desulfuromonadia</taxon>
        <taxon>Geobacterales</taxon>
        <taxon>Geobacteraceae</taxon>
        <taxon>Geomobilimonas</taxon>
    </lineage>
</organism>
<reference evidence="2 3" key="1">
    <citation type="submission" date="2021-05" db="EMBL/GenBank/DDBJ databases">
        <title>The draft genome of Geobacter luticola JCM 17780.</title>
        <authorList>
            <person name="Xu Z."/>
            <person name="Masuda Y."/>
            <person name="Itoh H."/>
            <person name="Senoo K."/>
        </authorList>
    </citation>
    <scope>NUCLEOTIDE SEQUENCE [LARGE SCALE GENOMIC DNA]</scope>
    <source>
        <strain evidence="2 3">JCM 17780</strain>
    </source>
</reference>